<evidence type="ECO:0000313" key="7">
    <source>
        <dbReference type="EMBL" id="KAF3442760.1"/>
    </source>
</evidence>
<evidence type="ECO:0000256" key="1">
    <source>
        <dbReference type="ARBA" id="ARBA00004123"/>
    </source>
</evidence>
<evidence type="ECO:0000259" key="6">
    <source>
        <dbReference type="PROSITE" id="PS50066"/>
    </source>
</evidence>
<dbReference type="Gene3D" id="3.40.1810.10">
    <property type="entry name" value="Transcription factor, MADS-box"/>
    <property type="match status" value="1"/>
</dbReference>
<evidence type="ECO:0000313" key="8">
    <source>
        <dbReference type="Proteomes" id="UP000796880"/>
    </source>
</evidence>
<keyword evidence="5" id="KW-0539">Nucleus</keyword>
<gene>
    <name evidence="7" type="ORF">FNV43_RR16677</name>
</gene>
<keyword evidence="4" id="KW-0804">Transcription</keyword>
<comment type="caution">
    <text evidence="7">The sequence shown here is derived from an EMBL/GenBank/DDBJ whole genome shotgun (WGS) entry which is preliminary data.</text>
</comment>
<dbReference type="InterPro" id="IPR036879">
    <property type="entry name" value="TF_MADSbox_sf"/>
</dbReference>
<keyword evidence="2" id="KW-0805">Transcription regulation</keyword>
<dbReference type="PRINTS" id="PR00404">
    <property type="entry name" value="MADSDOMAIN"/>
</dbReference>
<dbReference type="SMART" id="SM00432">
    <property type="entry name" value="MADS"/>
    <property type="match status" value="1"/>
</dbReference>
<dbReference type="Pfam" id="PF00319">
    <property type="entry name" value="SRF-TF"/>
    <property type="match status" value="1"/>
</dbReference>
<sequence length="200" mass="22436">MARRGKVQLKRIENTQSRQVAFAKRRKGLFKKAHELSVLCDVEVALVVLSATGKAYDFSSGNRHNILYSYLQSSGFALHTFMTFIYKYHPGCAAPWNGSNNLQSSHQGLFESLNVEHFGAIDIIQLEQQLEIALRHTRDLKVIKADAAIHWQSSMKSASFHVYGEAFSLFVDSNNNELLVSIAWCFDKVAAGPVSQWASL</sequence>
<dbReference type="EMBL" id="VOIH02000007">
    <property type="protein sequence ID" value="KAF3442760.1"/>
    <property type="molecule type" value="Genomic_DNA"/>
</dbReference>
<keyword evidence="8" id="KW-1185">Reference proteome</keyword>
<dbReference type="GO" id="GO:0045944">
    <property type="term" value="P:positive regulation of transcription by RNA polymerase II"/>
    <property type="evidence" value="ECO:0007669"/>
    <property type="project" value="InterPro"/>
</dbReference>
<dbReference type="PROSITE" id="PS50066">
    <property type="entry name" value="MADS_BOX_2"/>
    <property type="match status" value="1"/>
</dbReference>
<organism evidence="7 8">
    <name type="scientific">Rhamnella rubrinervis</name>
    <dbReference type="NCBI Taxonomy" id="2594499"/>
    <lineage>
        <taxon>Eukaryota</taxon>
        <taxon>Viridiplantae</taxon>
        <taxon>Streptophyta</taxon>
        <taxon>Embryophyta</taxon>
        <taxon>Tracheophyta</taxon>
        <taxon>Spermatophyta</taxon>
        <taxon>Magnoliopsida</taxon>
        <taxon>eudicotyledons</taxon>
        <taxon>Gunneridae</taxon>
        <taxon>Pentapetalae</taxon>
        <taxon>rosids</taxon>
        <taxon>fabids</taxon>
        <taxon>Rosales</taxon>
        <taxon>Rhamnaceae</taxon>
        <taxon>rhamnoid group</taxon>
        <taxon>Rhamneae</taxon>
        <taxon>Rhamnella</taxon>
    </lineage>
</organism>
<comment type="subcellular location">
    <subcellularLocation>
        <location evidence="1">Nucleus</location>
    </subcellularLocation>
</comment>
<evidence type="ECO:0000256" key="4">
    <source>
        <dbReference type="ARBA" id="ARBA00023163"/>
    </source>
</evidence>
<dbReference type="SUPFAM" id="SSF55455">
    <property type="entry name" value="SRF-like"/>
    <property type="match status" value="1"/>
</dbReference>
<dbReference type="CDD" id="cd00265">
    <property type="entry name" value="MADS_MEF2_like"/>
    <property type="match status" value="1"/>
</dbReference>
<dbReference type="InterPro" id="IPR050142">
    <property type="entry name" value="MADS-box/MEF2_TF"/>
</dbReference>
<dbReference type="PANTHER" id="PTHR48019">
    <property type="entry name" value="SERUM RESPONSE FACTOR HOMOLOG"/>
    <property type="match status" value="1"/>
</dbReference>
<evidence type="ECO:0000256" key="5">
    <source>
        <dbReference type="ARBA" id="ARBA00023242"/>
    </source>
</evidence>
<feature type="domain" description="MADS-box" evidence="6">
    <location>
        <begin position="2"/>
        <end position="62"/>
    </location>
</feature>
<accession>A0A8K0MDD7</accession>
<dbReference type="Proteomes" id="UP000796880">
    <property type="component" value="Unassembled WGS sequence"/>
</dbReference>
<dbReference type="GO" id="GO:0005634">
    <property type="term" value="C:nucleus"/>
    <property type="evidence" value="ECO:0007669"/>
    <property type="project" value="UniProtKB-SubCell"/>
</dbReference>
<reference evidence="7" key="1">
    <citation type="submission" date="2020-03" db="EMBL/GenBank/DDBJ databases">
        <title>A high-quality chromosome-level genome assembly of a woody plant with both climbing and erect habits, Rhamnella rubrinervis.</title>
        <authorList>
            <person name="Lu Z."/>
            <person name="Yang Y."/>
            <person name="Zhu X."/>
            <person name="Sun Y."/>
        </authorList>
    </citation>
    <scope>NUCLEOTIDE SEQUENCE</scope>
    <source>
        <strain evidence="7">BYM</strain>
        <tissue evidence="7">Leaf</tissue>
    </source>
</reference>
<dbReference type="OrthoDB" id="1933443at2759"/>
<proteinExistence type="predicted"/>
<evidence type="ECO:0000256" key="3">
    <source>
        <dbReference type="ARBA" id="ARBA00023125"/>
    </source>
</evidence>
<protein>
    <recommendedName>
        <fullName evidence="6">MADS-box domain-containing protein</fullName>
    </recommendedName>
</protein>
<dbReference type="GO" id="GO:0000977">
    <property type="term" value="F:RNA polymerase II transcription regulatory region sequence-specific DNA binding"/>
    <property type="evidence" value="ECO:0007669"/>
    <property type="project" value="InterPro"/>
</dbReference>
<dbReference type="GO" id="GO:0046983">
    <property type="term" value="F:protein dimerization activity"/>
    <property type="evidence" value="ECO:0007669"/>
    <property type="project" value="InterPro"/>
</dbReference>
<dbReference type="InterPro" id="IPR033896">
    <property type="entry name" value="MEF2-like_N"/>
</dbReference>
<dbReference type="InterPro" id="IPR002100">
    <property type="entry name" value="TF_MADSbox"/>
</dbReference>
<dbReference type="AlphaFoldDB" id="A0A8K0MDD7"/>
<name>A0A8K0MDD7_9ROSA</name>
<evidence type="ECO:0000256" key="2">
    <source>
        <dbReference type="ARBA" id="ARBA00023015"/>
    </source>
</evidence>
<keyword evidence="3" id="KW-0238">DNA-binding</keyword>